<dbReference type="Pfam" id="PF22671">
    <property type="entry name" value="Gp18_domIII_N"/>
    <property type="match status" value="1"/>
</dbReference>
<dbReference type="PANTHER" id="PTHR35861:SF1">
    <property type="entry name" value="PHAGE TAIL SHEATH PROTEIN"/>
    <property type="match status" value="1"/>
</dbReference>
<evidence type="ECO:0000259" key="3">
    <source>
        <dbReference type="Pfam" id="PF17482"/>
    </source>
</evidence>
<evidence type="ECO:0000313" key="5">
    <source>
        <dbReference type="EMBL" id="CZV47543.1"/>
    </source>
</evidence>
<feature type="domain" description="Tail sheath protein subtilisin-like" evidence="2">
    <location>
        <begin position="129"/>
        <end position="290"/>
    </location>
</feature>
<dbReference type="Pfam" id="PF17482">
    <property type="entry name" value="Phage_sheath_1C"/>
    <property type="match status" value="1"/>
</dbReference>
<dbReference type="Proteomes" id="UP000076008">
    <property type="component" value="Unassembled WGS sequence"/>
</dbReference>
<dbReference type="InterPro" id="IPR054564">
    <property type="entry name" value="Gp18_domIII_N"/>
</dbReference>
<dbReference type="InterPro" id="IPR035089">
    <property type="entry name" value="Phage_sheath_subtilisin"/>
</dbReference>
<evidence type="ECO:0000256" key="1">
    <source>
        <dbReference type="ARBA" id="ARBA00008005"/>
    </source>
</evidence>
<evidence type="ECO:0000259" key="2">
    <source>
        <dbReference type="Pfam" id="PF04984"/>
    </source>
</evidence>
<sequence length="408" mass="44965">MRDYHCELNNVMVANMSETRFHGARVRENTDLVTAINDIESSVIGVVAVADDADAETFPLNTPVLLTRVNNVLGKAGKTGSLYKTLKAIADQTSPKVIVVRVAAATEEEGGKTQSQLIMGGTAEDGSYTGMYAFLTAEQKVGYRPRILAAPDYDTEEVTSALCVIAQNLRAFVYASCYGCKTMAEAIAYRATFAYRELMLIWPDFIAYNPLTGENETFPAPAYACGLRALIDNNQGWHKSLSNVAVKNVLGISQDVFWSLQAEDSDANELNNKEITTLIKRNGFRFWGNRVTDTKDYIFEVYTRTAQILADSIAEAQFESVDEPLTPANVKDVVSGISGKLNSLVTQGRLIGAECWFDILDNPTTGLRQGQVRIRYKYTPVPPMEDLTLYQTFTDEYFESAFSSLGGA</sequence>
<evidence type="ECO:0000313" key="6">
    <source>
        <dbReference type="Proteomes" id="UP000076008"/>
    </source>
</evidence>
<feature type="domain" description="Tail sheath protein Gp18-like" evidence="4">
    <location>
        <begin position="43"/>
        <end position="102"/>
    </location>
</feature>
<reference evidence="5 6" key="1">
    <citation type="submission" date="2016-03" db="EMBL/GenBank/DDBJ databases">
        <authorList>
            <consortium name="Pathogen Informatics"/>
        </authorList>
    </citation>
    <scope>NUCLEOTIDE SEQUENCE [LARGE SCALE GENOMIC DNA]</scope>
    <source>
        <strain evidence="6">e1252</strain>
    </source>
</reference>
<protein>
    <submittedName>
        <fullName evidence="5">Major tail sheath protein FI</fullName>
    </submittedName>
</protein>
<proteinExistence type="inferred from homology"/>
<name>A0A144L835_ENTCL</name>
<dbReference type="EMBL" id="FJXR01000014">
    <property type="protein sequence ID" value="CZV47543.1"/>
    <property type="molecule type" value="Genomic_DNA"/>
</dbReference>
<evidence type="ECO:0000259" key="4">
    <source>
        <dbReference type="Pfam" id="PF22671"/>
    </source>
</evidence>
<feature type="domain" description="Tail sheath protein C-terminal" evidence="3">
    <location>
        <begin position="293"/>
        <end position="393"/>
    </location>
</feature>
<gene>
    <name evidence="5" type="ORF">SAMEA2273318_02600</name>
</gene>
<comment type="similarity">
    <text evidence="1">Belongs to the myoviridae tail sheath protein family.</text>
</comment>
<organism evidence="5 6">
    <name type="scientific">Enterobacter cloacae</name>
    <dbReference type="NCBI Taxonomy" id="550"/>
    <lineage>
        <taxon>Bacteria</taxon>
        <taxon>Pseudomonadati</taxon>
        <taxon>Pseudomonadota</taxon>
        <taxon>Gammaproteobacteria</taxon>
        <taxon>Enterobacterales</taxon>
        <taxon>Enterobacteriaceae</taxon>
        <taxon>Enterobacter</taxon>
        <taxon>Enterobacter cloacae complex</taxon>
    </lineage>
</organism>
<accession>A0A144L835</accession>
<dbReference type="InterPro" id="IPR052042">
    <property type="entry name" value="Tail_sheath_structural"/>
</dbReference>
<dbReference type="AlphaFoldDB" id="A0A144L835"/>
<dbReference type="PANTHER" id="PTHR35861">
    <property type="match status" value="1"/>
</dbReference>
<dbReference type="Pfam" id="PF04984">
    <property type="entry name" value="Phage_sheath_1"/>
    <property type="match status" value="1"/>
</dbReference>
<dbReference type="InterPro" id="IPR020287">
    <property type="entry name" value="Tail_sheath_C"/>
</dbReference>